<name>A0A921FZS5_SPOPS</name>
<dbReference type="Pfam" id="PF00561">
    <property type="entry name" value="Abhydrolase_1"/>
    <property type="match status" value="1"/>
</dbReference>
<proteinExistence type="predicted"/>
<protein>
    <submittedName>
        <fullName evidence="2">Alpha/beta hydrolase</fullName>
    </submittedName>
</protein>
<keyword evidence="2" id="KW-0378">Hydrolase</keyword>
<dbReference type="Gene3D" id="3.40.50.1820">
    <property type="entry name" value="alpha/beta hydrolase"/>
    <property type="match status" value="1"/>
</dbReference>
<dbReference type="AlphaFoldDB" id="A0A921FZS5"/>
<dbReference type="PRINTS" id="PR00111">
    <property type="entry name" value="ABHYDROLASE"/>
</dbReference>
<dbReference type="SUPFAM" id="SSF53474">
    <property type="entry name" value="alpha/beta-Hydrolases"/>
    <property type="match status" value="1"/>
</dbReference>
<comment type="caution">
    <text evidence="2">The sequence shown here is derived from an EMBL/GenBank/DDBJ whole genome shotgun (WGS) entry which is preliminary data.</text>
</comment>
<dbReference type="InterPro" id="IPR000073">
    <property type="entry name" value="AB_hydrolase_1"/>
</dbReference>
<feature type="domain" description="AB hydrolase-1" evidence="1">
    <location>
        <begin position="13"/>
        <end position="125"/>
    </location>
</feature>
<sequence>MILHTTIVGNGGPIVFLHTGLQTGSTDFEYQREHFKENYKVIMPDLRGHGKSKVDQIDILHFFENSVVDLVDTLNHLEVKKAHIVGASLGALVGLVFIKRYPDRVKSLTLSGVTSEKPSNWAELQRVDASMQMAILENEDAVNYFNGIHLSDWQSFIRTSQEHDWYPFEETSEVSSIQCPALIIVGEDKKHEVIGALKYQAMNELFHVAIVPFASHLVHSEQPEIYTAILDKFLDSIANRDR</sequence>
<accession>A0A921FZS5</accession>
<evidence type="ECO:0000313" key="3">
    <source>
        <dbReference type="Proteomes" id="UP000698173"/>
    </source>
</evidence>
<reference evidence="2" key="1">
    <citation type="journal article" date="2021" name="PeerJ">
        <title>Extensive microbial diversity within the chicken gut microbiome revealed by metagenomics and culture.</title>
        <authorList>
            <person name="Gilroy R."/>
            <person name="Ravi A."/>
            <person name="Getino M."/>
            <person name="Pursley I."/>
            <person name="Horton D.L."/>
            <person name="Alikhan N.F."/>
            <person name="Baker D."/>
            <person name="Gharbi K."/>
            <person name="Hall N."/>
            <person name="Watson M."/>
            <person name="Adriaenssens E.M."/>
            <person name="Foster-Nyarko E."/>
            <person name="Jarju S."/>
            <person name="Secka A."/>
            <person name="Antonio M."/>
            <person name="Oren A."/>
            <person name="Chaudhuri R.R."/>
            <person name="La Ragione R."/>
            <person name="Hildebrand F."/>
            <person name="Pallen M.J."/>
        </authorList>
    </citation>
    <scope>NUCLEOTIDE SEQUENCE</scope>
    <source>
        <strain evidence="2">CHK171-7178</strain>
    </source>
</reference>
<dbReference type="PANTHER" id="PTHR43798">
    <property type="entry name" value="MONOACYLGLYCEROL LIPASE"/>
    <property type="match status" value="1"/>
</dbReference>
<dbReference type="InterPro" id="IPR029058">
    <property type="entry name" value="AB_hydrolase_fold"/>
</dbReference>
<organism evidence="2 3">
    <name type="scientific">Sporosarcina psychrophila</name>
    <name type="common">Bacillus psychrophilus</name>
    <dbReference type="NCBI Taxonomy" id="1476"/>
    <lineage>
        <taxon>Bacteria</taxon>
        <taxon>Bacillati</taxon>
        <taxon>Bacillota</taxon>
        <taxon>Bacilli</taxon>
        <taxon>Bacillales</taxon>
        <taxon>Caryophanaceae</taxon>
        <taxon>Sporosarcina</taxon>
    </lineage>
</organism>
<evidence type="ECO:0000313" key="2">
    <source>
        <dbReference type="EMBL" id="HJF31954.1"/>
    </source>
</evidence>
<dbReference type="EMBL" id="DYWT01000154">
    <property type="protein sequence ID" value="HJF31954.1"/>
    <property type="molecule type" value="Genomic_DNA"/>
</dbReference>
<dbReference type="GO" id="GO:0016787">
    <property type="term" value="F:hydrolase activity"/>
    <property type="evidence" value="ECO:0007669"/>
    <property type="project" value="UniProtKB-KW"/>
</dbReference>
<dbReference type="Proteomes" id="UP000698173">
    <property type="component" value="Unassembled WGS sequence"/>
</dbReference>
<reference evidence="2" key="2">
    <citation type="submission" date="2021-09" db="EMBL/GenBank/DDBJ databases">
        <authorList>
            <person name="Gilroy R."/>
        </authorList>
    </citation>
    <scope>NUCLEOTIDE SEQUENCE</scope>
    <source>
        <strain evidence="2">CHK171-7178</strain>
    </source>
</reference>
<gene>
    <name evidence="2" type="ORF">K8V56_09285</name>
</gene>
<dbReference type="InterPro" id="IPR050266">
    <property type="entry name" value="AB_hydrolase_sf"/>
</dbReference>
<evidence type="ECO:0000259" key="1">
    <source>
        <dbReference type="Pfam" id="PF00561"/>
    </source>
</evidence>